<evidence type="ECO:0000259" key="2">
    <source>
        <dbReference type="PROSITE" id="PS50943"/>
    </source>
</evidence>
<dbReference type="InterPro" id="IPR010982">
    <property type="entry name" value="Lambda_DNA-bd_dom_sf"/>
</dbReference>
<dbReference type="GO" id="GO:0003677">
    <property type="term" value="F:DNA binding"/>
    <property type="evidence" value="ECO:0007669"/>
    <property type="project" value="UniProtKB-KW"/>
</dbReference>
<dbReference type="Pfam" id="PF01381">
    <property type="entry name" value="HTH_3"/>
    <property type="match status" value="1"/>
</dbReference>
<gene>
    <name evidence="3" type="ORF">D4A47_09585</name>
</gene>
<keyword evidence="4" id="KW-1185">Reference proteome</keyword>
<evidence type="ECO:0000313" key="4">
    <source>
        <dbReference type="Proteomes" id="UP000276301"/>
    </source>
</evidence>
<dbReference type="SMART" id="SM00530">
    <property type="entry name" value="HTH_XRE"/>
    <property type="match status" value="1"/>
</dbReference>
<dbReference type="InterPro" id="IPR001387">
    <property type="entry name" value="Cro/C1-type_HTH"/>
</dbReference>
<sequence length="82" mass="9463">MGEYDQRYIDIGMKIAFYRKRNGMTQEQLAEKLGISPGYLSQVETPSFVQPVSLKLLFKVADTFSIPPHWLLMDDIVTHSDR</sequence>
<evidence type="ECO:0000313" key="3">
    <source>
        <dbReference type="EMBL" id="RLL09756.1"/>
    </source>
</evidence>
<dbReference type="EMBL" id="RCHT01000017">
    <property type="protein sequence ID" value="RLL09756.1"/>
    <property type="molecule type" value="Genomic_DNA"/>
</dbReference>
<dbReference type="GO" id="GO:0005829">
    <property type="term" value="C:cytosol"/>
    <property type="evidence" value="ECO:0007669"/>
    <property type="project" value="TreeGrafter"/>
</dbReference>
<name>A0A498CKT3_9FIRM</name>
<feature type="domain" description="HTH cro/C1-type" evidence="2">
    <location>
        <begin position="15"/>
        <end position="71"/>
    </location>
</feature>
<dbReference type="GO" id="GO:0003700">
    <property type="term" value="F:DNA-binding transcription factor activity"/>
    <property type="evidence" value="ECO:0007669"/>
    <property type="project" value="TreeGrafter"/>
</dbReference>
<keyword evidence="1" id="KW-0238">DNA-binding</keyword>
<dbReference type="InterPro" id="IPR050807">
    <property type="entry name" value="TransReg_Diox_bact_type"/>
</dbReference>
<dbReference type="Proteomes" id="UP000276301">
    <property type="component" value="Unassembled WGS sequence"/>
</dbReference>
<organism evidence="3 4">
    <name type="scientific">Anaerotruncus massiliensis</name>
    <name type="common">ex Liu et al. 2021</name>
    <dbReference type="NCBI Taxonomy" id="2321404"/>
    <lineage>
        <taxon>Bacteria</taxon>
        <taxon>Bacillati</taxon>
        <taxon>Bacillota</taxon>
        <taxon>Clostridia</taxon>
        <taxon>Eubacteriales</taxon>
        <taxon>Oscillospiraceae</taxon>
        <taxon>Anaerotruncus</taxon>
    </lineage>
</organism>
<dbReference type="CDD" id="cd00093">
    <property type="entry name" value="HTH_XRE"/>
    <property type="match status" value="1"/>
</dbReference>
<dbReference type="RefSeq" id="WP_121587107.1">
    <property type="nucleotide sequence ID" value="NZ_RCHT01000017.1"/>
</dbReference>
<dbReference type="SUPFAM" id="SSF47413">
    <property type="entry name" value="lambda repressor-like DNA-binding domains"/>
    <property type="match status" value="1"/>
</dbReference>
<dbReference type="AlphaFoldDB" id="A0A498CKT3"/>
<evidence type="ECO:0000256" key="1">
    <source>
        <dbReference type="ARBA" id="ARBA00023125"/>
    </source>
</evidence>
<dbReference type="PROSITE" id="PS50943">
    <property type="entry name" value="HTH_CROC1"/>
    <property type="match status" value="1"/>
</dbReference>
<protein>
    <submittedName>
        <fullName evidence="3">XRE family transcriptional regulator</fullName>
    </submittedName>
</protein>
<dbReference type="PANTHER" id="PTHR46797">
    <property type="entry name" value="HTH-TYPE TRANSCRIPTIONAL REGULATOR"/>
    <property type="match status" value="1"/>
</dbReference>
<dbReference type="PANTHER" id="PTHR46797:SF1">
    <property type="entry name" value="METHYLPHOSPHONATE SYNTHASE"/>
    <property type="match status" value="1"/>
</dbReference>
<comment type="caution">
    <text evidence="3">The sequence shown here is derived from an EMBL/GenBank/DDBJ whole genome shotgun (WGS) entry which is preliminary data.</text>
</comment>
<reference evidence="3 4" key="1">
    <citation type="submission" date="2018-10" db="EMBL/GenBank/DDBJ databases">
        <title>Anaerotruncus faecis sp. nov., isolated from human feces.</title>
        <authorList>
            <person name="Wang Y.-J."/>
        </authorList>
    </citation>
    <scope>NUCLEOTIDE SEQUENCE [LARGE SCALE GENOMIC DNA]</scope>
    <source>
        <strain evidence="3 4">22A2-44</strain>
    </source>
</reference>
<accession>A0A498CKT3</accession>
<dbReference type="Gene3D" id="1.10.260.40">
    <property type="entry name" value="lambda repressor-like DNA-binding domains"/>
    <property type="match status" value="1"/>
</dbReference>
<proteinExistence type="predicted"/>